<reference evidence="2 3" key="1">
    <citation type="submission" date="2019-03" db="EMBL/GenBank/DDBJ databases">
        <title>Nematode-trapping fungi genome.</title>
        <authorList>
            <person name="Vidal-Diez De Ulzurrun G."/>
        </authorList>
    </citation>
    <scope>NUCLEOTIDE SEQUENCE [LARGE SCALE GENOMIC DNA]</scope>
    <source>
        <strain evidence="2 3">TWF154</strain>
    </source>
</reference>
<comment type="caution">
    <text evidence="2">The sequence shown here is derived from an EMBL/GenBank/DDBJ whole genome shotgun (WGS) entry which is preliminary data.</text>
</comment>
<feature type="transmembrane region" description="Helical" evidence="1">
    <location>
        <begin position="79"/>
        <end position="104"/>
    </location>
</feature>
<dbReference type="Proteomes" id="UP000297595">
    <property type="component" value="Unassembled WGS sequence"/>
</dbReference>
<keyword evidence="1" id="KW-0812">Transmembrane</keyword>
<evidence type="ECO:0000256" key="1">
    <source>
        <dbReference type="SAM" id="Phobius"/>
    </source>
</evidence>
<gene>
    <name evidence="2" type="ORF">EYR41_010453</name>
</gene>
<protein>
    <submittedName>
        <fullName evidence="2">Uncharacterized protein</fullName>
    </submittedName>
</protein>
<dbReference type="EMBL" id="SOZJ01000007">
    <property type="protein sequence ID" value="TGJ64394.1"/>
    <property type="molecule type" value="Genomic_DNA"/>
</dbReference>
<name>A0A8H2HF05_ORBOL</name>
<accession>A0A8H2HF05</accession>
<keyword evidence="1" id="KW-0472">Membrane</keyword>
<evidence type="ECO:0000313" key="2">
    <source>
        <dbReference type="EMBL" id="TGJ64394.1"/>
    </source>
</evidence>
<dbReference type="AlphaFoldDB" id="A0A8H2HF05"/>
<proteinExistence type="predicted"/>
<keyword evidence="1" id="KW-1133">Transmembrane helix</keyword>
<evidence type="ECO:0000313" key="3">
    <source>
        <dbReference type="Proteomes" id="UP000297595"/>
    </source>
</evidence>
<organism evidence="2 3">
    <name type="scientific">Orbilia oligospora</name>
    <name type="common">Nematode-trapping fungus</name>
    <name type="synonym">Arthrobotrys oligospora</name>
    <dbReference type="NCBI Taxonomy" id="2813651"/>
    <lineage>
        <taxon>Eukaryota</taxon>
        <taxon>Fungi</taxon>
        <taxon>Dikarya</taxon>
        <taxon>Ascomycota</taxon>
        <taxon>Pezizomycotina</taxon>
        <taxon>Orbiliomycetes</taxon>
        <taxon>Orbiliales</taxon>
        <taxon>Orbiliaceae</taxon>
        <taxon>Orbilia</taxon>
    </lineage>
</organism>
<sequence length="137" mass="15036">MNPFKVPRSTLLGSKLKRMIKLLKFHNRNLQFHRDVLNHAQSSAEDGYRTTKGSSFKLRDDGLLGACGSVQQLEREVKFIINIVIDINAGINIGIIIISVAISIMIPTPLLALALPLASPLPLALELPAPAYLINQN</sequence>